<dbReference type="Proteomes" id="UP000185944">
    <property type="component" value="Unassembled WGS sequence"/>
</dbReference>
<evidence type="ECO:0000256" key="1">
    <source>
        <dbReference type="ARBA" id="ARBA00022737"/>
    </source>
</evidence>
<dbReference type="OrthoDB" id="340346at2759"/>
<dbReference type="EMBL" id="LTDL01000040">
    <property type="protein sequence ID" value="OAG29580.1"/>
    <property type="molecule type" value="Genomic_DNA"/>
</dbReference>
<accession>A0A177EDV6</accession>
<comment type="caution">
    <text evidence="3">The sequence shown here is derived from an EMBL/GenBank/DDBJ whole genome shotgun (WGS) entry which is preliminary data.</text>
</comment>
<proteinExistence type="predicted"/>
<dbReference type="RefSeq" id="XP_067544228.1">
    <property type="nucleotide sequence ID" value="XM_067688131.1"/>
</dbReference>
<keyword evidence="4" id="KW-1185">Reference proteome</keyword>
<evidence type="ECO:0000313" key="4">
    <source>
        <dbReference type="Proteomes" id="UP000185944"/>
    </source>
</evidence>
<feature type="repeat" description="HEAT" evidence="2">
    <location>
        <begin position="316"/>
        <end position="352"/>
    </location>
</feature>
<keyword evidence="1" id="KW-0677">Repeat</keyword>
<dbReference type="Gene3D" id="1.25.10.10">
    <property type="entry name" value="Leucine-rich Repeat Variant"/>
    <property type="match status" value="1"/>
</dbReference>
<dbReference type="VEuPathDB" id="MicrosporidiaDB:NEDG_00713"/>
<evidence type="ECO:0000313" key="3">
    <source>
        <dbReference type="EMBL" id="OAG29580.1"/>
    </source>
</evidence>
<evidence type="ECO:0000256" key="2">
    <source>
        <dbReference type="PROSITE-ProRule" id="PRU00103"/>
    </source>
</evidence>
<feature type="repeat" description="HEAT" evidence="2">
    <location>
        <begin position="355"/>
        <end position="392"/>
    </location>
</feature>
<dbReference type="GeneID" id="93647063"/>
<dbReference type="InterPro" id="IPR021133">
    <property type="entry name" value="HEAT_type_2"/>
</dbReference>
<dbReference type="STRING" id="1805483.A0A177EDV6"/>
<dbReference type="PANTHER" id="PTHR10648:SF4">
    <property type="entry name" value="PROTEIN PHOSPHATASE 2 (FORMERLY 2A), REGULATORY SUBUNIT A, BETA ISOFORM-RELATED"/>
    <property type="match status" value="1"/>
</dbReference>
<dbReference type="AlphaFoldDB" id="A0A177EDV6"/>
<organism evidence="3 4">
    <name type="scientific">Nematocida displodere</name>
    <dbReference type="NCBI Taxonomy" id="1805483"/>
    <lineage>
        <taxon>Eukaryota</taxon>
        <taxon>Fungi</taxon>
        <taxon>Fungi incertae sedis</taxon>
        <taxon>Microsporidia</taxon>
        <taxon>Nematocida</taxon>
    </lineage>
</organism>
<dbReference type="GO" id="GO:0005634">
    <property type="term" value="C:nucleus"/>
    <property type="evidence" value="ECO:0007669"/>
    <property type="project" value="TreeGrafter"/>
</dbReference>
<dbReference type="PANTHER" id="PTHR10648">
    <property type="entry name" value="SERINE/THREONINE-PROTEIN PHOSPHATASE PP2A 65 KDA REGULATORY SUBUNIT"/>
    <property type="match status" value="1"/>
</dbReference>
<dbReference type="GO" id="GO:0019888">
    <property type="term" value="F:protein phosphatase regulator activity"/>
    <property type="evidence" value="ECO:0007669"/>
    <property type="project" value="TreeGrafter"/>
</dbReference>
<dbReference type="GO" id="GO:0000159">
    <property type="term" value="C:protein phosphatase type 2A complex"/>
    <property type="evidence" value="ECO:0007669"/>
    <property type="project" value="TreeGrafter"/>
</dbReference>
<gene>
    <name evidence="3" type="ORF">NEDG_00713</name>
</gene>
<dbReference type="PROSITE" id="PS50077">
    <property type="entry name" value="HEAT_REPEAT"/>
    <property type="match status" value="2"/>
</dbReference>
<reference evidence="3 4" key="1">
    <citation type="submission" date="2016-02" db="EMBL/GenBank/DDBJ databases">
        <title>Discovery of a natural microsporidian pathogen with a broad tissue tropism in Caenorhabditis elegans.</title>
        <authorList>
            <person name="Luallen R.J."/>
            <person name="Reinke A.W."/>
            <person name="Tong L."/>
            <person name="Botts M.R."/>
            <person name="Felix M.-A."/>
            <person name="Troemel E.R."/>
        </authorList>
    </citation>
    <scope>NUCLEOTIDE SEQUENCE [LARGE SCALE GENOMIC DNA]</scope>
    <source>
        <strain evidence="3 4">JUm2807</strain>
    </source>
</reference>
<name>A0A177EDV6_9MICR</name>
<dbReference type="InterPro" id="IPR011989">
    <property type="entry name" value="ARM-like"/>
</dbReference>
<dbReference type="GO" id="GO:0005829">
    <property type="term" value="C:cytosol"/>
    <property type="evidence" value="ECO:0007669"/>
    <property type="project" value="TreeGrafter"/>
</dbReference>
<dbReference type="InterPro" id="IPR051023">
    <property type="entry name" value="PP2A_Regulatory_Subunit_A"/>
</dbReference>
<dbReference type="InterPro" id="IPR016024">
    <property type="entry name" value="ARM-type_fold"/>
</dbReference>
<protein>
    <submittedName>
        <fullName evidence="3">Serine/threonine-protein phosphatase 2A regulatory subunit A</fullName>
    </submittedName>
</protein>
<dbReference type="SUPFAM" id="SSF48371">
    <property type="entry name" value="ARM repeat"/>
    <property type="match status" value="1"/>
</dbReference>
<sequence>MSEASTISYEEIEKEIERMQSTNSKAREESLQNLYQISKEIGQVYTKEYLIPFLKTILDTNEEAKDSVIAQMDKIVKELIEEVDPVLEIYQEIFLTRDEAIRSKAAEALISEAVFIGGKKQRLENELSKVEAFIRMLGESRFIMHRLSAVVLVKKFILEVEKDKHALEGLFKALIEDASLIVRKKALSEVEVLACFYQEPELLKLVEKVLGDPEDSVRSFFVYPLSLLPANRVSALFHIKIFKEASTDHSWQIRSKATEIIKDTAVYVYRYAPEEGTAILQLIESLVTDKEEMVREHAAKTMHQVLAAVPETKERILYFVDKASTDKSPRVRKIVPETLSALAEFISKEDSELFIFPIIRRLLTDDNTATKMETISKLRSLYDKLGSSAITEALAPVINDLESTSWRTRIAVLRSIASLSRQIEKTYFNLHLRAAVFKMFTDPVWAVRKEVAVIVAEIGTSFGAEWLVSEALPHLEDLKSSRHYAHRISYVTAAAEILKTLWPTELQKVLAGALAGLARDPVPQVRQAVAVAVTGGILEEKDQILQILHEDDHPGVVRASRMGPG</sequence>